<reference evidence="3 4" key="1">
    <citation type="submission" date="2019-01" db="EMBL/GenBank/DDBJ databases">
        <title>Agromyces.</title>
        <authorList>
            <person name="Li J."/>
        </authorList>
    </citation>
    <scope>NUCLEOTIDE SEQUENCE [LARGE SCALE GENOMIC DNA]</scope>
    <source>
        <strain evidence="3 4">DSM 23870</strain>
    </source>
</reference>
<feature type="transmembrane region" description="Helical" evidence="1">
    <location>
        <begin position="364"/>
        <end position="382"/>
    </location>
</feature>
<feature type="transmembrane region" description="Helical" evidence="1">
    <location>
        <begin position="127"/>
        <end position="146"/>
    </location>
</feature>
<keyword evidence="4" id="KW-1185">Reference proteome</keyword>
<evidence type="ECO:0000256" key="1">
    <source>
        <dbReference type="SAM" id="Phobius"/>
    </source>
</evidence>
<feature type="transmembrane region" description="Helical" evidence="1">
    <location>
        <begin position="101"/>
        <end position="121"/>
    </location>
</feature>
<proteinExistence type="predicted"/>
<feature type="transmembrane region" description="Helical" evidence="1">
    <location>
        <begin position="306"/>
        <end position="327"/>
    </location>
</feature>
<evidence type="ECO:0000313" key="5">
    <source>
        <dbReference type="Proteomes" id="UP000581087"/>
    </source>
</evidence>
<accession>A0A4Q2M976</accession>
<feature type="transmembrane region" description="Helical" evidence="1">
    <location>
        <begin position="388"/>
        <end position="409"/>
    </location>
</feature>
<comment type="caution">
    <text evidence="3">The sequence shown here is derived from an EMBL/GenBank/DDBJ whole genome shotgun (WGS) entry which is preliminary data.</text>
</comment>
<protein>
    <recommendedName>
        <fullName evidence="6">Type VII secretion integral membrane protein EccD</fullName>
    </recommendedName>
</protein>
<dbReference type="RefSeq" id="WP_129173789.1">
    <property type="nucleotide sequence ID" value="NZ_JACCBI010000001.1"/>
</dbReference>
<feature type="transmembrane region" description="Helical" evidence="1">
    <location>
        <begin position="429"/>
        <end position="449"/>
    </location>
</feature>
<evidence type="ECO:0000313" key="3">
    <source>
        <dbReference type="EMBL" id="RXZ86953.1"/>
    </source>
</evidence>
<dbReference type="Proteomes" id="UP000581087">
    <property type="component" value="Unassembled WGS sequence"/>
</dbReference>
<name>A0A4Q2M976_9MICO</name>
<keyword evidence="1" id="KW-0472">Membrane</keyword>
<keyword evidence="1" id="KW-0812">Transmembrane</keyword>
<feature type="transmembrane region" description="Helical" evidence="1">
    <location>
        <begin position="237"/>
        <end position="254"/>
    </location>
</feature>
<keyword evidence="1" id="KW-1133">Transmembrane helix</keyword>
<feature type="transmembrane region" description="Helical" evidence="1">
    <location>
        <begin position="333"/>
        <end position="352"/>
    </location>
</feature>
<reference evidence="2 5" key="2">
    <citation type="submission" date="2020-07" db="EMBL/GenBank/DDBJ databases">
        <title>Sequencing the genomes of 1000 actinobacteria strains.</title>
        <authorList>
            <person name="Klenk H.-P."/>
        </authorList>
    </citation>
    <scope>NUCLEOTIDE SEQUENCE [LARGE SCALE GENOMIC DNA]</scope>
    <source>
        <strain evidence="2 5">DSM 23870</strain>
    </source>
</reference>
<gene>
    <name evidence="2" type="ORF">BJ972_001732</name>
    <name evidence="3" type="ORF">ESP50_07780</name>
</gene>
<dbReference type="AlphaFoldDB" id="A0A4Q2M976"/>
<feature type="transmembrane region" description="Helical" evidence="1">
    <location>
        <begin position="183"/>
        <end position="201"/>
    </location>
</feature>
<sequence length="455" mass="46943">MSNPTVERRRLALVTDLGRYDIAVAVGETLGYALRAGGMPVADGRHVVLDRDGREIAPETRVGDLVDGGLLTVVDLLAPTDDPVARRARERRESRVDYGSAWWLLAIIGPLAWAAVLLGSVDAVLRLTSSVVLGAGAIVAAVMWVLRARTGLTGSVALLAPVALAFAAGALATPAGLEDGMRLAVVAGFVTAAIVTAVLTATSRSSDLAAAAGTVTILLASLAAVWGLALLLRWEGAAPAALTLGIVPLALRAVPSTLVNLPEGYFIDYKHFIGNRWTVRGAIPESPASIDVDTVRSIVDGSSARLVAGTIVLSLSAAVFAPIAFLRPWGDDPFVVSGGIALLVCLGITLVLTPRHTTGVLLRWMPRAAAAVVLVVAVQLTLTSLDALGLALIAAGLFVVAVVAAFVIVPVSRGSASLAWSRTGDVIEWIAVALALPAALLYADVLTLLRGMMAA</sequence>
<organism evidence="3 4">
    <name type="scientific">Agromyces atrinae</name>
    <dbReference type="NCBI Taxonomy" id="592376"/>
    <lineage>
        <taxon>Bacteria</taxon>
        <taxon>Bacillati</taxon>
        <taxon>Actinomycetota</taxon>
        <taxon>Actinomycetes</taxon>
        <taxon>Micrococcales</taxon>
        <taxon>Microbacteriaceae</taxon>
        <taxon>Agromyces</taxon>
    </lineage>
</organism>
<feature type="transmembrane region" description="Helical" evidence="1">
    <location>
        <begin position="158"/>
        <end position="177"/>
    </location>
</feature>
<evidence type="ECO:0008006" key="6">
    <source>
        <dbReference type="Google" id="ProtNLM"/>
    </source>
</evidence>
<dbReference type="OrthoDB" id="3228560at2"/>
<feature type="transmembrane region" description="Helical" evidence="1">
    <location>
        <begin position="208"/>
        <end position="231"/>
    </location>
</feature>
<dbReference type="Proteomes" id="UP000292686">
    <property type="component" value="Unassembled WGS sequence"/>
</dbReference>
<evidence type="ECO:0000313" key="4">
    <source>
        <dbReference type="Proteomes" id="UP000292686"/>
    </source>
</evidence>
<dbReference type="EMBL" id="JACCBI010000001">
    <property type="protein sequence ID" value="NYD67213.1"/>
    <property type="molecule type" value="Genomic_DNA"/>
</dbReference>
<evidence type="ECO:0000313" key="2">
    <source>
        <dbReference type="EMBL" id="NYD67213.1"/>
    </source>
</evidence>
<dbReference type="EMBL" id="SDPM01000003">
    <property type="protein sequence ID" value="RXZ86953.1"/>
    <property type="molecule type" value="Genomic_DNA"/>
</dbReference>